<comment type="catalytic activity">
    <reaction evidence="5">
        <text>N-formimidoyl-L-glutamate + H2O = formamide + L-glutamate</text>
        <dbReference type="Rhea" id="RHEA:22492"/>
        <dbReference type="ChEBI" id="CHEBI:15377"/>
        <dbReference type="ChEBI" id="CHEBI:16397"/>
        <dbReference type="ChEBI" id="CHEBI:29985"/>
        <dbReference type="ChEBI" id="CHEBI:58928"/>
        <dbReference type="EC" id="3.5.3.8"/>
    </reaction>
</comment>
<keyword evidence="1 5" id="KW-0479">Metal-binding</keyword>
<evidence type="ECO:0000256" key="3">
    <source>
        <dbReference type="ARBA" id="ARBA00022808"/>
    </source>
</evidence>
<dbReference type="GO" id="GO:0033389">
    <property type="term" value="P:putrescine biosynthetic process from arginine, via agmatine"/>
    <property type="evidence" value="ECO:0007669"/>
    <property type="project" value="TreeGrafter"/>
</dbReference>
<feature type="binding site" evidence="5 7">
    <location>
        <position position="158"/>
    </location>
    <ligand>
        <name>Mn(2+)</name>
        <dbReference type="ChEBI" id="CHEBI:29035"/>
        <label>1</label>
    </ligand>
</feature>
<feature type="binding site" evidence="5 7">
    <location>
        <position position="131"/>
    </location>
    <ligand>
        <name>Mn(2+)</name>
        <dbReference type="ChEBI" id="CHEBI:29035"/>
        <label>1</label>
    </ligand>
</feature>
<organism evidence="10 11">
    <name type="scientific">Sphingobacterium nematocida</name>
    <dbReference type="NCBI Taxonomy" id="1513896"/>
    <lineage>
        <taxon>Bacteria</taxon>
        <taxon>Pseudomonadati</taxon>
        <taxon>Bacteroidota</taxon>
        <taxon>Sphingobacteriia</taxon>
        <taxon>Sphingobacteriales</taxon>
        <taxon>Sphingobacteriaceae</taxon>
        <taxon>Sphingobacterium</taxon>
    </lineage>
</organism>
<dbReference type="PROSITE" id="PS01053">
    <property type="entry name" value="ARGINASE_1"/>
    <property type="match status" value="1"/>
</dbReference>
<dbReference type="InterPro" id="IPR006035">
    <property type="entry name" value="Ureohydrolase"/>
</dbReference>
<keyword evidence="11" id="KW-1185">Reference proteome</keyword>
<dbReference type="STRING" id="1513896.SAMN05660841_03092"/>
<keyword evidence="3 5" id="KW-0369">Histidine metabolism</keyword>
<dbReference type="GO" id="GO:0008783">
    <property type="term" value="F:agmatinase activity"/>
    <property type="evidence" value="ECO:0007669"/>
    <property type="project" value="TreeGrafter"/>
</dbReference>
<comment type="similarity">
    <text evidence="5 8 9">Belongs to the arginase family.</text>
</comment>
<evidence type="ECO:0000256" key="2">
    <source>
        <dbReference type="ARBA" id="ARBA00022801"/>
    </source>
</evidence>
<comment type="function">
    <text evidence="5">Catalyzes the conversion of N-formimidoyl-L-glutamate to L-glutamate and formamide.</text>
</comment>
<evidence type="ECO:0000313" key="10">
    <source>
        <dbReference type="EMBL" id="SKB92889.1"/>
    </source>
</evidence>
<dbReference type="CDD" id="cd09988">
    <property type="entry name" value="Formimidoylglutamase"/>
    <property type="match status" value="1"/>
</dbReference>
<dbReference type="NCBIfam" id="TIGR01227">
    <property type="entry name" value="hutG"/>
    <property type="match status" value="1"/>
</dbReference>
<dbReference type="GO" id="GO:0019556">
    <property type="term" value="P:L-histidine catabolic process to glutamate and formamide"/>
    <property type="evidence" value="ECO:0007669"/>
    <property type="project" value="UniProtKB-UniRule"/>
</dbReference>
<sequence>MDSGYRSGDIAQWTGRVDGTDERMRRWHQVIRCVDLHEVHDLKGTVVLLGFCCDEGVRRNQGRIGAKAGPEQFRKVLSGLPVHFSEMVALVDAGDVHCLGADLESAQSKLAELVTLIRKQGGFPLLLGGGHEITYAHFKGLDTDDRSIGIVNIDAHLDIRPLKDGAGNSGTGFYQIAEDLTNSGRTFNYLALGIQDISNTQALLSYAKEKGTKIIKAEDICAANVDAVIAAVHDFAAQVDQIYLTIDLDAFAAPYAPGVSALAFNGIIPDVTFRRVFQSIINLPNLVSLDVAELNPLYDIDQRTTKLGADLIFKFLQQF</sequence>
<dbReference type="OrthoDB" id="9788689at2"/>
<gene>
    <name evidence="5" type="primary">hutG</name>
    <name evidence="10" type="ORF">SAMN05660841_03092</name>
</gene>
<dbReference type="PROSITE" id="PS51409">
    <property type="entry name" value="ARGINASE_2"/>
    <property type="match status" value="1"/>
</dbReference>
<dbReference type="PANTHER" id="PTHR11358:SF35">
    <property type="entry name" value="FORMIMIDOYLGLUTAMASE"/>
    <property type="match status" value="1"/>
</dbReference>
<evidence type="ECO:0000313" key="11">
    <source>
        <dbReference type="Proteomes" id="UP000190150"/>
    </source>
</evidence>
<dbReference type="Proteomes" id="UP000190150">
    <property type="component" value="Unassembled WGS sequence"/>
</dbReference>
<evidence type="ECO:0000256" key="1">
    <source>
        <dbReference type="ARBA" id="ARBA00022723"/>
    </source>
</evidence>
<evidence type="ECO:0000256" key="8">
    <source>
        <dbReference type="PROSITE-ProRule" id="PRU00742"/>
    </source>
</evidence>
<name>A0A1T5F9M9_9SPHI</name>
<proteinExistence type="inferred from homology"/>
<keyword evidence="2 5" id="KW-0378">Hydrolase</keyword>
<feature type="binding site" evidence="5">
    <location>
        <position position="247"/>
    </location>
    <ligand>
        <name>Mn(2+)</name>
        <dbReference type="ChEBI" id="CHEBI:29035"/>
        <label>2</label>
    </ligand>
</feature>
<evidence type="ECO:0000256" key="5">
    <source>
        <dbReference type="HAMAP-Rule" id="MF_00737"/>
    </source>
</evidence>
<dbReference type="InterPro" id="IPR005923">
    <property type="entry name" value="HutG"/>
</dbReference>
<dbReference type="AlphaFoldDB" id="A0A1T5F9M9"/>
<comment type="cofactor">
    <cofactor evidence="5 7">
        <name>Mn(2+)</name>
        <dbReference type="ChEBI" id="CHEBI:29035"/>
    </cofactor>
    <text evidence="5 7">Binds 2 manganese ions per subunit.</text>
</comment>
<dbReference type="Gene3D" id="3.40.800.10">
    <property type="entry name" value="Ureohydrolase domain"/>
    <property type="match status" value="1"/>
</dbReference>
<dbReference type="PANTHER" id="PTHR11358">
    <property type="entry name" value="ARGINASE/AGMATINASE"/>
    <property type="match status" value="1"/>
</dbReference>
<comment type="pathway">
    <text evidence="5">Amino-acid degradation; L-histidine degradation into L-glutamate; L-glutamate from N-formimidoyl-L-glutamate (hydrolase route): step 1/1.</text>
</comment>
<accession>A0A1T5F9M9</accession>
<feature type="binding site" evidence="5">
    <location>
        <position position="156"/>
    </location>
    <ligand>
        <name>Mn(2+)</name>
        <dbReference type="ChEBI" id="CHEBI:29035"/>
        <label>2</label>
    </ligand>
</feature>
<dbReference type="GO" id="GO:0019557">
    <property type="term" value="P:L-histidine catabolic process to glutamate and formate"/>
    <property type="evidence" value="ECO:0007669"/>
    <property type="project" value="UniProtKB-UniPathway"/>
</dbReference>
<dbReference type="HAMAP" id="MF_00737">
    <property type="entry name" value="Formimidoylglutam"/>
    <property type="match status" value="1"/>
</dbReference>
<dbReference type="GO" id="GO:0030145">
    <property type="term" value="F:manganese ion binding"/>
    <property type="evidence" value="ECO:0007669"/>
    <property type="project" value="UniProtKB-UniRule"/>
</dbReference>
<dbReference type="RefSeq" id="WP_139375340.1">
    <property type="nucleotide sequence ID" value="NZ_FUZF01000015.1"/>
</dbReference>
<dbReference type="SUPFAM" id="SSF52768">
    <property type="entry name" value="Arginase/deacetylase"/>
    <property type="match status" value="1"/>
</dbReference>
<reference evidence="11" key="1">
    <citation type="submission" date="2017-02" db="EMBL/GenBank/DDBJ databases">
        <authorList>
            <person name="Varghese N."/>
            <person name="Submissions S."/>
        </authorList>
    </citation>
    <scope>NUCLEOTIDE SEQUENCE [LARGE SCALE GENOMIC DNA]</scope>
    <source>
        <strain evidence="11">DSM 24091</strain>
    </source>
</reference>
<dbReference type="InterPro" id="IPR023696">
    <property type="entry name" value="Ureohydrolase_dom_sf"/>
</dbReference>
<feature type="binding site" evidence="7">
    <location>
        <position position="156"/>
    </location>
    <ligand>
        <name>Mn(2+)</name>
        <dbReference type="ChEBI" id="CHEBI:29035"/>
        <label>1</label>
    </ligand>
</feature>
<keyword evidence="4 5" id="KW-0464">Manganese</keyword>
<feature type="binding site" evidence="7">
    <location>
        <position position="249"/>
    </location>
    <ligand>
        <name>Mn(2+)</name>
        <dbReference type="ChEBI" id="CHEBI:29035"/>
        <label>1</label>
    </ligand>
</feature>
<dbReference type="PIRSF" id="PIRSF036979">
    <property type="entry name" value="Arginase"/>
    <property type="match status" value="1"/>
</dbReference>
<feature type="binding site" evidence="5 7">
    <location>
        <position position="154"/>
    </location>
    <ligand>
        <name>Mn(2+)</name>
        <dbReference type="ChEBI" id="CHEBI:29035"/>
        <label>1</label>
    </ligand>
</feature>
<dbReference type="EC" id="3.5.3.8" evidence="5 6"/>
<evidence type="ECO:0000256" key="7">
    <source>
        <dbReference type="PIRSR" id="PIRSR036979-1"/>
    </source>
</evidence>
<feature type="binding site" evidence="5">
    <location>
        <position position="249"/>
    </location>
    <ligand>
        <name>Mn(2+)</name>
        <dbReference type="ChEBI" id="CHEBI:29035"/>
        <label>2</label>
    </ligand>
</feature>
<evidence type="ECO:0000256" key="4">
    <source>
        <dbReference type="ARBA" id="ARBA00023211"/>
    </source>
</evidence>
<feature type="binding site" evidence="5">
    <location>
        <position position="154"/>
    </location>
    <ligand>
        <name>Mn(2+)</name>
        <dbReference type="ChEBI" id="CHEBI:29035"/>
        <label>2</label>
    </ligand>
</feature>
<protein>
    <recommendedName>
        <fullName evidence="5 6">Formimidoylglutamase</fullName>
        <ecNumber evidence="5 6">3.5.3.8</ecNumber>
    </recommendedName>
    <alternativeName>
        <fullName evidence="5">Formiminoglutamase</fullName>
    </alternativeName>
    <alternativeName>
        <fullName evidence="5">Formiminoglutamate hydrolase</fullName>
    </alternativeName>
</protein>
<evidence type="ECO:0000256" key="6">
    <source>
        <dbReference type="NCBIfam" id="TIGR01227"/>
    </source>
</evidence>
<dbReference type="EMBL" id="FUZF01000015">
    <property type="protein sequence ID" value="SKB92889.1"/>
    <property type="molecule type" value="Genomic_DNA"/>
</dbReference>
<dbReference type="UniPathway" id="UPA00379">
    <property type="reaction ID" value="UER00552"/>
</dbReference>
<dbReference type="GO" id="GO:0050415">
    <property type="term" value="F:formimidoylglutamase activity"/>
    <property type="evidence" value="ECO:0007669"/>
    <property type="project" value="UniProtKB-UniRule"/>
</dbReference>
<feature type="binding site" evidence="5 7">
    <location>
        <position position="247"/>
    </location>
    <ligand>
        <name>Mn(2+)</name>
        <dbReference type="ChEBI" id="CHEBI:29035"/>
        <label>1</label>
    </ligand>
</feature>
<evidence type="ECO:0000256" key="9">
    <source>
        <dbReference type="RuleBase" id="RU003684"/>
    </source>
</evidence>
<dbReference type="Pfam" id="PF00491">
    <property type="entry name" value="Arginase"/>
    <property type="match status" value="1"/>
</dbReference>
<dbReference type="InterPro" id="IPR020855">
    <property type="entry name" value="Ureohydrolase_Mn_BS"/>
</dbReference>